<dbReference type="AlphaFoldDB" id="A0A822YC02"/>
<name>A0A822YC02_NELNU</name>
<dbReference type="EMBL" id="DUZY01000002">
    <property type="protein sequence ID" value="DAD29653.1"/>
    <property type="molecule type" value="Genomic_DNA"/>
</dbReference>
<dbReference type="Proteomes" id="UP000607653">
    <property type="component" value="Unassembled WGS sequence"/>
</dbReference>
<organism evidence="1 2">
    <name type="scientific">Nelumbo nucifera</name>
    <name type="common">Sacred lotus</name>
    <dbReference type="NCBI Taxonomy" id="4432"/>
    <lineage>
        <taxon>Eukaryota</taxon>
        <taxon>Viridiplantae</taxon>
        <taxon>Streptophyta</taxon>
        <taxon>Embryophyta</taxon>
        <taxon>Tracheophyta</taxon>
        <taxon>Spermatophyta</taxon>
        <taxon>Magnoliopsida</taxon>
        <taxon>Proteales</taxon>
        <taxon>Nelumbonaceae</taxon>
        <taxon>Nelumbo</taxon>
    </lineage>
</organism>
<accession>A0A822YC02</accession>
<evidence type="ECO:0000313" key="2">
    <source>
        <dbReference type="Proteomes" id="UP000607653"/>
    </source>
</evidence>
<keyword evidence="2" id="KW-1185">Reference proteome</keyword>
<comment type="caution">
    <text evidence="1">The sequence shown here is derived from an EMBL/GenBank/DDBJ whole genome shotgun (WGS) entry which is preliminary data.</text>
</comment>
<protein>
    <submittedName>
        <fullName evidence="1">Uncharacterized protein</fullName>
    </submittedName>
</protein>
<evidence type="ECO:0000313" key="1">
    <source>
        <dbReference type="EMBL" id="DAD29653.1"/>
    </source>
</evidence>
<proteinExistence type="predicted"/>
<gene>
    <name evidence="1" type="ORF">HUJ06_031120</name>
</gene>
<sequence length="114" mass="13028">MVQNWRTFNNSSGLPNTTRSLNLISGTGTLLNVAVEVLDHKAYFLGFITIEVWVACELDNLLWWRFKGDFTHFAKSLLKIIIIELAMTNFFSKGSKAKLFKKLTIIKTLFGLKE</sequence>
<reference evidence="1 2" key="1">
    <citation type="journal article" date="2020" name="Mol. Biol. Evol.">
        <title>Distinct Expression and Methylation Patterns for Genes with Different Fates following a Single Whole-Genome Duplication in Flowering Plants.</title>
        <authorList>
            <person name="Shi T."/>
            <person name="Rahmani R.S."/>
            <person name="Gugger P.F."/>
            <person name="Wang M."/>
            <person name="Li H."/>
            <person name="Zhang Y."/>
            <person name="Li Z."/>
            <person name="Wang Q."/>
            <person name="Van de Peer Y."/>
            <person name="Marchal K."/>
            <person name="Chen J."/>
        </authorList>
    </citation>
    <scope>NUCLEOTIDE SEQUENCE [LARGE SCALE GENOMIC DNA]</scope>
    <source>
        <tissue evidence="1">Leaf</tissue>
    </source>
</reference>